<dbReference type="GO" id="GO:0005615">
    <property type="term" value="C:extracellular space"/>
    <property type="evidence" value="ECO:0007669"/>
    <property type="project" value="TreeGrafter"/>
</dbReference>
<dbReference type="PRINTS" id="PR00821">
    <property type="entry name" value="TAGLIPASE"/>
</dbReference>
<accession>A0AAV4NB10</accession>
<dbReference type="SUPFAM" id="SSF53474">
    <property type="entry name" value="alpha/beta-Hydrolases"/>
    <property type="match status" value="1"/>
</dbReference>
<dbReference type="CDD" id="cd00707">
    <property type="entry name" value="Pancreat_lipase_like"/>
    <property type="match status" value="1"/>
</dbReference>
<feature type="domain" description="Lipase" evidence="6">
    <location>
        <begin position="33"/>
        <end position="316"/>
    </location>
</feature>
<evidence type="ECO:0000256" key="4">
    <source>
        <dbReference type="RuleBase" id="RU004262"/>
    </source>
</evidence>
<comment type="caution">
    <text evidence="7">The sequence shown here is derived from an EMBL/GenBank/DDBJ whole genome shotgun (WGS) entry which is preliminary data.</text>
</comment>
<evidence type="ECO:0000256" key="2">
    <source>
        <dbReference type="ARBA" id="ARBA00010701"/>
    </source>
</evidence>
<dbReference type="InterPro" id="IPR013818">
    <property type="entry name" value="Lipase"/>
</dbReference>
<evidence type="ECO:0000259" key="6">
    <source>
        <dbReference type="Pfam" id="PF00151"/>
    </source>
</evidence>
<dbReference type="GO" id="GO:0016042">
    <property type="term" value="P:lipid catabolic process"/>
    <property type="evidence" value="ECO:0007669"/>
    <property type="project" value="TreeGrafter"/>
</dbReference>
<proteinExistence type="inferred from homology"/>
<reference evidence="7 8" key="1">
    <citation type="submission" date="2021-06" db="EMBL/GenBank/DDBJ databases">
        <title>Caerostris darwini draft genome.</title>
        <authorList>
            <person name="Kono N."/>
            <person name="Arakawa K."/>
        </authorList>
    </citation>
    <scope>NUCLEOTIDE SEQUENCE [LARGE SCALE GENOMIC DNA]</scope>
</reference>
<comment type="similarity">
    <text evidence="2 4">Belongs to the AB hydrolase superfamily. Lipase family.</text>
</comment>
<evidence type="ECO:0000256" key="1">
    <source>
        <dbReference type="ARBA" id="ARBA00004613"/>
    </source>
</evidence>
<dbReference type="InterPro" id="IPR033906">
    <property type="entry name" value="Lipase_N"/>
</dbReference>
<feature type="chain" id="PRO_5043887337" evidence="5">
    <location>
        <begin position="27"/>
        <end position="325"/>
    </location>
</feature>
<dbReference type="Gene3D" id="3.40.50.1820">
    <property type="entry name" value="alpha/beta hydrolase"/>
    <property type="match status" value="1"/>
</dbReference>
<organism evidence="7 8">
    <name type="scientific">Caerostris darwini</name>
    <dbReference type="NCBI Taxonomy" id="1538125"/>
    <lineage>
        <taxon>Eukaryota</taxon>
        <taxon>Metazoa</taxon>
        <taxon>Ecdysozoa</taxon>
        <taxon>Arthropoda</taxon>
        <taxon>Chelicerata</taxon>
        <taxon>Arachnida</taxon>
        <taxon>Araneae</taxon>
        <taxon>Araneomorphae</taxon>
        <taxon>Entelegynae</taxon>
        <taxon>Araneoidea</taxon>
        <taxon>Araneidae</taxon>
        <taxon>Caerostris</taxon>
    </lineage>
</organism>
<protein>
    <submittedName>
        <fullName evidence="7">Pancreatic triacylglycerol lipase</fullName>
    </submittedName>
</protein>
<feature type="signal peptide" evidence="5">
    <location>
        <begin position="1"/>
        <end position="26"/>
    </location>
</feature>
<dbReference type="PANTHER" id="PTHR11610:SF178">
    <property type="entry name" value="LIPASE MEMBER H-A-LIKE PROTEIN"/>
    <property type="match status" value="1"/>
</dbReference>
<dbReference type="InterPro" id="IPR029058">
    <property type="entry name" value="AB_hydrolase_fold"/>
</dbReference>
<keyword evidence="8" id="KW-1185">Reference proteome</keyword>
<dbReference type="PANTHER" id="PTHR11610">
    <property type="entry name" value="LIPASE"/>
    <property type="match status" value="1"/>
</dbReference>
<evidence type="ECO:0000256" key="5">
    <source>
        <dbReference type="SAM" id="SignalP"/>
    </source>
</evidence>
<name>A0AAV4NB10_9ARAC</name>
<gene>
    <name evidence="7" type="primary">PNLIP</name>
    <name evidence="7" type="ORF">CDAR_29031</name>
</gene>
<keyword evidence="5" id="KW-0732">Signal</keyword>
<evidence type="ECO:0000256" key="3">
    <source>
        <dbReference type="ARBA" id="ARBA00022525"/>
    </source>
</evidence>
<dbReference type="AlphaFoldDB" id="A0AAV4NB10"/>
<dbReference type="EMBL" id="BPLQ01001326">
    <property type="protein sequence ID" value="GIX80861.1"/>
    <property type="molecule type" value="Genomic_DNA"/>
</dbReference>
<sequence>MDLYFFLLAIGLATLQILQQPPKADALAFLPRNTNSSIQYLLYTPDHPQEPCYLEQNQDALERCPFNSSYPMKFLIYGFTIVLSPDNQFIVMKDQMLSLYDYNVIVVNWTNFNQPPYLLASLNAELVGRQLANLIKYLEANKGVYPQNVHLIGHSLGAHLAGSAGKNTPNLGRITGLDPAAPLFGPLTIFHRLTYTDANFVDVIHSSNLTYGLGLYAPLGDIDFYPNGGAKQPQCQSVENSVSCNHNAAPQFFLQSINTTKCLFRSVQCTHYNDFLDGQCPPNSSTTDLMGFPAQKIPGLAPKSKFYLRTMEDSPYCLQDGDEPA</sequence>
<keyword evidence="3" id="KW-0964">Secreted</keyword>
<dbReference type="InterPro" id="IPR000734">
    <property type="entry name" value="TAG_lipase"/>
</dbReference>
<dbReference type="Proteomes" id="UP001054837">
    <property type="component" value="Unassembled WGS sequence"/>
</dbReference>
<evidence type="ECO:0000313" key="8">
    <source>
        <dbReference type="Proteomes" id="UP001054837"/>
    </source>
</evidence>
<dbReference type="Pfam" id="PF00151">
    <property type="entry name" value="Lipase"/>
    <property type="match status" value="1"/>
</dbReference>
<evidence type="ECO:0000313" key="7">
    <source>
        <dbReference type="EMBL" id="GIX80861.1"/>
    </source>
</evidence>
<comment type="subcellular location">
    <subcellularLocation>
        <location evidence="1">Secreted</location>
    </subcellularLocation>
</comment>
<dbReference type="GO" id="GO:0016298">
    <property type="term" value="F:lipase activity"/>
    <property type="evidence" value="ECO:0007669"/>
    <property type="project" value="InterPro"/>
</dbReference>